<accession>A0AA38I6G3</accession>
<dbReference type="InterPro" id="IPR013604">
    <property type="entry name" value="7TM_chemorcpt"/>
</dbReference>
<evidence type="ECO:0000256" key="5">
    <source>
        <dbReference type="ARBA" id="ARBA00023136"/>
    </source>
</evidence>
<feature type="transmembrane region" description="Helical" evidence="8">
    <location>
        <begin position="42"/>
        <end position="60"/>
    </location>
</feature>
<gene>
    <name evidence="9" type="ORF">Zmor_019770</name>
</gene>
<evidence type="ECO:0000256" key="2">
    <source>
        <dbReference type="ARBA" id="ARBA00022475"/>
    </source>
</evidence>
<feature type="transmembrane region" description="Helical" evidence="8">
    <location>
        <begin position="122"/>
        <end position="144"/>
    </location>
</feature>
<sequence>MKLGSPSNSAIFGLSITLFYMLLITPWYHFDKKRLYKPTLAKIYGCVLILIKLFLTLLLFKDFEIHETFPGDTIIYYSLITNLVVLILVTITKSVFTHGHKWVSLFKTLQQLDSNLNTTKNLCCIFFVKQTIFIVLFAFGMYGWLTSAPTPYMKFLLSIPMTDFYYEFLIVSVYEILVQVFREKYKEINDQLLNIQAENKFYSEVRNLKKRWRVLGQSVQTLNRIFGYQILLVILHCGLELVAGFYGFYILFRHDASRSINHFFLSNIWSLTHVMYVLFTIILRVDAAVQESSKFATLCFVVREHVGNEAKAEALVKLAVYADHFTPRFSVSGYFDISKSIIFDVAGNVANYFIVCLQLNWQLNKN</sequence>
<feature type="transmembrane region" description="Helical" evidence="8">
    <location>
        <begin position="75"/>
        <end position="96"/>
    </location>
</feature>
<keyword evidence="2 8" id="KW-1003">Cell membrane</keyword>
<keyword evidence="3 8" id="KW-0812">Transmembrane</keyword>
<feature type="transmembrane region" description="Helical" evidence="8">
    <location>
        <begin position="264"/>
        <end position="285"/>
    </location>
</feature>
<feature type="transmembrane region" description="Helical" evidence="8">
    <location>
        <begin position="230"/>
        <end position="252"/>
    </location>
</feature>
<dbReference type="GO" id="GO:0043025">
    <property type="term" value="C:neuronal cell body"/>
    <property type="evidence" value="ECO:0007669"/>
    <property type="project" value="TreeGrafter"/>
</dbReference>
<dbReference type="GO" id="GO:0005886">
    <property type="term" value="C:plasma membrane"/>
    <property type="evidence" value="ECO:0007669"/>
    <property type="project" value="UniProtKB-SubCell"/>
</dbReference>
<evidence type="ECO:0000313" key="9">
    <source>
        <dbReference type="EMBL" id="KAJ3647924.1"/>
    </source>
</evidence>
<dbReference type="Pfam" id="PF08395">
    <property type="entry name" value="7tm_7"/>
    <property type="match status" value="1"/>
</dbReference>
<name>A0AA38I6G3_9CUCU</name>
<dbReference type="GO" id="GO:0030424">
    <property type="term" value="C:axon"/>
    <property type="evidence" value="ECO:0007669"/>
    <property type="project" value="TreeGrafter"/>
</dbReference>
<evidence type="ECO:0000256" key="8">
    <source>
        <dbReference type="RuleBase" id="RU363108"/>
    </source>
</evidence>
<organism evidence="9 10">
    <name type="scientific">Zophobas morio</name>
    <dbReference type="NCBI Taxonomy" id="2755281"/>
    <lineage>
        <taxon>Eukaryota</taxon>
        <taxon>Metazoa</taxon>
        <taxon>Ecdysozoa</taxon>
        <taxon>Arthropoda</taxon>
        <taxon>Hexapoda</taxon>
        <taxon>Insecta</taxon>
        <taxon>Pterygota</taxon>
        <taxon>Neoptera</taxon>
        <taxon>Endopterygota</taxon>
        <taxon>Coleoptera</taxon>
        <taxon>Polyphaga</taxon>
        <taxon>Cucujiformia</taxon>
        <taxon>Tenebrionidae</taxon>
        <taxon>Zophobas</taxon>
    </lineage>
</organism>
<dbReference type="AlphaFoldDB" id="A0AA38I6G3"/>
<dbReference type="GO" id="GO:0007635">
    <property type="term" value="P:chemosensory behavior"/>
    <property type="evidence" value="ECO:0007669"/>
    <property type="project" value="TreeGrafter"/>
</dbReference>
<keyword evidence="10" id="KW-1185">Reference proteome</keyword>
<keyword evidence="4 8" id="KW-1133">Transmembrane helix</keyword>
<keyword evidence="7 8" id="KW-0807">Transducer</keyword>
<dbReference type="GO" id="GO:0050909">
    <property type="term" value="P:sensory perception of taste"/>
    <property type="evidence" value="ECO:0007669"/>
    <property type="project" value="InterPro"/>
</dbReference>
<keyword evidence="5 8" id="KW-0472">Membrane</keyword>
<evidence type="ECO:0000256" key="1">
    <source>
        <dbReference type="ARBA" id="ARBA00004651"/>
    </source>
</evidence>
<dbReference type="PANTHER" id="PTHR21143">
    <property type="entry name" value="INVERTEBRATE GUSTATORY RECEPTOR"/>
    <property type="match status" value="1"/>
</dbReference>
<comment type="function">
    <text evidence="8">Gustatory receptor which mediates acceptance or avoidance behavior, depending on its substrates.</text>
</comment>
<evidence type="ECO:0000313" key="10">
    <source>
        <dbReference type="Proteomes" id="UP001168821"/>
    </source>
</evidence>
<evidence type="ECO:0000256" key="7">
    <source>
        <dbReference type="ARBA" id="ARBA00023224"/>
    </source>
</evidence>
<dbReference type="GO" id="GO:0008049">
    <property type="term" value="P:male courtship behavior"/>
    <property type="evidence" value="ECO:0007669"/>
    <property type="project" value="TreeGrafter"/>
</dbReference>
<comment type="similarity">
    <text evidence="8">Belongs to the insect chemoreceptor superfamily. Gustatory receptor (GR) family.</text>
</comment>
<evidence type="ECO:0000256" key="6">
    <source>
        <dbReference type="ARBA" id="ARBA00023170"/>
    </source>
</evidence>
<dbReference type="EMBL" id="JALNTZ010000006">
    <property type="protein sequence ID" value="KAJ3647924.1"/>
    <property type="molecule type" value="Genomic_DNA"/>
</dbReference>
<evidence type="ECO:0000256" key="3">
    <source>
        <dbReference type="ARBA" id="ARBA00022692"/>
    </source>
</evidence>
<comment type="subcellular location">
    <subcellularLocation>
        <location evidence="1 8">Cell membrane</location>
        <topology evidence="1 8">Multi-pass membrane protein</topology>
    </subcellularLocation>
</comment>
<feature type="transmembrane region" description="Helical" evidence="8">
    <location>
        <begin position="12"/>
        <end position="30"/>
    </location>
</feature>
<feature type="transmembrane region" description="Helical" evidence="8">
    <location>
        <begin position="164"/>
        <end position="181"/>
    </location>
</feature>
<dbReference type="GO" id="GO:0030425">
    <property type="term" value="C:dendrite"/>
    <property type="evidence" value="ECO:0007669"/>
    <property type="project" value="TreeGrafter"/>
</dbReference>
<dbReference type="Proteomes" id="UP001168821">
    <property type="component" value="Unassembled WGS sequence"/>
</dbReference>
<dbReference type="PANTHER" id="PTHR21143:SF104">
    <property type="entry name" value="GUSTATORY RECEPTOR 8A-RELATED"/>
    <property type="match status" value="1"/>
</dbReference>
<reference evidence="9" key="1">
    <citation type="journal article" date="2023" name="G3 (Bethesda)">
        <title>Whole genome assemblies of Zophobas morio and Tenebrio molitor.</title>
        <authorList>
            <person name="Kaur S."/>
            <person name="Stinson S.A."/>
            <person name="diCenzo G.C."/>
        </authorList>
    </citation>
    <scope>NUCLEOTIDE SEQUENCE</scope>
    <source>
        <strain evidence="9">QUZm001</strain>
    </source>
</reference>
<dbReference type="GO" id="GO:0007165">
    <property type="term" value="P:signal transduction"/>
    <property type="evidence" value="ECO:0007669"/>
    <property type="project" value="UniProtKB-KW"/>
</dbReference>
<protein>
    <recommendedName>
        <fullName evidence="8">Gustatory receptor</fullName>
    </recommendedName>
</protein>
<comment type="caution">
    <text evidence="9">The sequence shown here is derived from an EMBL/GenBank/DDBJ whole genome shotgun (WGS) entry which is preliminary data.</text>
</comment>
<evidence type="ECO:0000256" key="4">
    <source>
        <dbReference type="ARBA" id="ARBA00022989"/>
    </source>
</evidence>
<proteinExistence type="inferred from homology"/>
<keyword evidence="6 8" id="KW-0675">Receptor</keyword>